<sequence length="77" mass="8340">MKKVSLAVLVSLSAVTGAAYAQQDSGITMSTDPQKAAEIEQHAQDVQTRQQQMESAPAPRHQKGMTHHKKPKSESAQ</sequence>
<evidence type="ECO:0000313" key="3">
    <source>
        <dbReference type="EMBL" id="QYD70455.1"/>
    </source>
</evidence>
<feature type="compositionally biased region" description="Basic residues" evidence="1">
    <location>
        <begin position="60"/>
        <end position="71"/>
    </location>
</feature>
<organism evidence="3 4">
    <name type="scientific">Paraburkholderia edwinii</name>
    <dbReference type="NCBI Taxonomy" id="2861782"/>
    <lineage>
        <taxon>Bacteria</taxon>
        <taxon>Pseudomonadati</taxon>
        <taxon>Pseudomonadota</taxon>
        <taxon>Betaproteobacteria</taxon>
        <taxon>Burkholderiales</taxon>
        <taxon>Burkholderiaceae</taxon>
        <taxon>Paraburkholderia</taxon>
    </lineage>
</organism>
<feature type="region of interest" description="Disordered" evidence="1">
    <location>
        <begin position="20"/>
        <end position="77"/>
    </location>
</feature>
<protein>
    <submittedName>
        <fullName evidence="3">Uncharacterized protein</fullName>
    </submittedName>
</protein>
<keyword evidence="4" id="KW-1185">Reference proteome</keyword>
<gene>
    <name evidence="3" type="ORF">KZJ38_09295</name>
</gene>
<accession>A0ABX8UN73</accession>
<feature type="compositionally biased region" description="Polar residues" evidence="1">
    <location>
        <begin position="44"/>
        <end position="54"/>
    </location>
</feature>
<evidence type="ECO:0000256" key="1">
    <source>
        <dbReference type="SAM" id="MobiDB-lite"/>
    </source>
</evidence>
<dbReference type="Proteomes" id="UP000826462">
    <property type="component" value="Chromosome 1"/>
</dbReference>
<dbReference type="EMBL" id="CP080095">
    <property type="protein sequence ID" value="QYD70455.1"/>
    <property type="molecule type" value="Genomic_DNA"/>
</dbReference>
<keyword evidence="2" id="KW-0732">Signal</keyword>
<feature type="compositionally biased region" description="Polar residues" evidence="1">
    <location>
        <begin position="22"/>
        <end position="33"/>
    </location>
</feature>
<evidence type="ECO:0000313" key="4">
    <source>
        <dbReference type="Proteomes" id="UP000826462"/>
    </source>
</evidence>
<proteinExistence type="predicted"/>
<feature type="signal peptide" evidence="2">
    <location>
        <begin position="1"/>
        <end position="21"/>
    </location>
</feature>
<dbReference type="RefSeq" id="WP_219799769.1">
    <property type="nucleotide sequence ID" value="NZ_CP080095.1"/>
</dbReference>
<reference evidence="3 4" key="1">
    <citation type="submission" date="2021-07" db="EMBL/GenBank/DDBJ databases">
        <title>Paraburkholderia edwinii protects Aspergillus sp. from phenazines by acting as a toxin sponge.</title>
        <authorList>
            <person name="Dahlstrom K.M."/>
            <person name="Newman D.K."/>
        </authorList>
    </citation>
    <scope>NUCLEOTIDE SEQUENCE [LARGE SCALE GENOMIC DNA]</scope>
    <source>
        <strain evidence="3 4">Pe01</strain>
    </source>
</reference>
<feature type="chain" id="PRO_5047388609" evidence="2">
    <location>
        <begin position="22"/>
        <end position="77"/>
    </location>
</feature>
<name>A0ABX8UN73_9BURK</name>
<evidence type="ECO:0000256" key="2">
    <source>
        <dbReference type="SAM" id="SignalP"/>
    </source>
</evidence>